<dbReference type="OrthoDB" id="9793083at2"/>
<keyword evidence="3" id="KW-1185">Reference proteome</keyword>
<dbReference type="Gene3D" id="3.40.50.1820">
    <property type="entry name" value="alpha/beta hydrolase"/>
    <property type="match status" value="1"/>
</dbReference>
<name>A0A2T6AXA7_9RHOB</name>
<dbReference type="InterPro" id="IPR000073">
    <property type="entry name" value="AB_hydrolase_1"/>
</dbReference>
<proteinExistence type="predicted"/>
<dbReference type="InterPro" id="IPR050266">
    <property type="entry name" value="AB_hydrolase_sf"/>
</dbReference>
<dbReference type="SUPFAM" id="SSF53474">
    <property type="entry name" value="alpha/beta-Hydrolases"/>
    <property type="match status" value="1"/>
</dbReference>
<dbReference type="Pfam" id="PF00561">
    <property type="entry name" value="Abhydrolase_1"/>
    <property type="match status" value="1"/>
</dbReference>
<evidence type="ECO:0000313" key="3">
    <source>
        <dbReference type="Proteomes" id="UP000244069"/>
    </source>
</evidence>
<gene>
    <name evidence="2" type="ORF">C8N44_109147</name>
</gene>
<accession>A0A2T6AXA7</accession>
<reference evidence="2 3" key="1">
    <citation type="submission" date="2018-04" db="EMBL/GenBank/DDBJ databases">
        <title>Genomic Encyclopedia of Archaeal and Bacterial Type Strains, Phase II (KMG-II): from individual species to whole genera.</title>
        <authorList>
            <person name="Goeker M."/>
        </authorList>
    </citation>
    <scope>NUCLEOTIDE SEQUENCE [LARGE SCALE GENOMIC DNA]</scope>
    <source>
        <strain evidence="2 3">DSM 29329</strain>
    </source>
</reference>
<comment type="caution">
    <text evidence="2">The sequence shown here is derived from an EMBL/GenBank/DDBJ whole genome shotgun (WGS) entry which is preliminary data.</text>
</comment>
<evidence type="ECO:0000313" key="2">
    <source>
        <dbReference type="EMBL" id="PTX48454.1"/>
    </source>
</evidence>
<dbReference type="RefSeq" id="WP_158274026.1">
    <property type="nucleotide sequence ID" value="NZ_BMEZ01000011.1"/>
</dbReference>
<evidence type="ECO:0000259" key="1">
    <source>
        <dbReference type="Pfam" id="PF00561"/>
    </source>
</evidence>
<protein>
    <submittedName>
        <fullName evidence="2">Pimeloyl-ACP methyl ester carboxylesterase</fullName>
    </submittedName>
</protein>
<dbReference type="PANTHER" id="PTHR43798">
    <property type="entry name" value="MONOACYLGLYCEROL LIPASE"/>
    <property type="match status" value="1"/>
</dbReference>
<organism evidence="2 3">
    <name type="scientific">Allosediminivita pacifica</name>
    <dbReference type="NCBI Taxonomy" id="1267769"/>
    <lineage>
        <taxon>Bacteria</taxon>
        <taxon>Pseudomonadati</taxon>
        <taxon>Pseudomonadota</taxon>
        <taxon>Alphaproteobacteria</taxon>
        <taxon>Rhodobacterales</taxon>
        <taxon>Paracoccaceae</taxon>
        <taxon>Allosediminivita</taxon>
    </lineage>
</organism>
<dbReference type="AlphaFoldDB" id="A0A2T6AXA7"/>
<feature type="domain" description="AB hydrolase-1" evidence="1">
    <location>
        <begin position="13"/>
        <end position="124"/>
    </location>
</feature>
<sequence length="283" mass="30918">MLHKVELGSREGPPLVFLHGAGYDCRMWAEVAAQLNDCRCTAIDLPGHGQSRATDLEDFDAAADEVAECIRAHHDGAVTLVGLSLGAYVGFRCLARHPDLANRAVLSGLQDRPVMMGPAMRLAMRATSALMSFRSLRERSASDMGFMNLAVASDAHGRPNASIRTMWRAARCALEFDAREELCHVRTPTLFLAGEKGTSRHPECPHRLSRRHSRLRGPHRAGLWLRLGRRGPGALCPGDHLLAHGTQSAAPPAATSCYHGHLTAARGHEGSRRSPRISIRLRR</sequence>
<dbReference type="Proteomes" id="UP000244069">
    <property type="component" value="Unassembled WGS sequence"/>
</dbReference>
<dbReference type="EMBL" id="QBKN01000009">
    <property type="protein sequence ID" value="PTX48454.1"/>
    <property type="molecule type" value="Genomic_DNA"/>
</dbReference>
<dbReference type="InterPro" id="IPR029058">
    <property type="entry name" value="AB_hydrolase_fold"/>
</dbReference>